<comment type="caution">
    <text evidence="1">The sequence shown here is derived from an EMBL/GenBank/DDBJ whole genome shotgun (WGS) entry which is preliminary data.</text>
</comment>
<keyword evidence="2" id="KW-1185">Reference proteome</keyword>
<accession>A0A7W5C1W7</accession>
<evidence type="ECO:0000313" key="1">
    <source>
        <dbReference type="EMBL" id="MBB3142839.1"/>
    </source>
</evidence>
<protein>
    <submittedName>
        <fullName evidence="1">Uncharacterized protein</fullName>
    </submittedName>
</protein>
<gene>
    <name evidence="1" type="ORF">FHR96_003741</name>
</gene>
<name>A0A7W5C1W7_9GAMM</name>
<evidence type="ECO:0000313" key="2">
    <source>
        <dbReference type="Proteomes" id="UP000525987"/>
    </source>
</evidence>
<proteinExistence type="predicted"/>
<dbReference type="AlphaFoldDB" id="A0A7W5C1W7"/>
<dbReference type="EMBL" id="JACHXM010000027">
    <property type="protein sequence ID" value="MBB3142839.1"/>
    <property type="molecule type" value="Genomic_DNA"/>
</dbReference>
<dbReference type="Proteomes" id="UP000525987">
    <property type="component" value="Unassembled WGS sequence"/>
</dbReference>
<reference evidence="1 2" key="1">
    <citation type="submission" date="2020-08" db="EMBL/GenBank/DDBJ databases">
        <title>Genomic Encyclopedia of Type Strains, Phase III (KMG-III): the genomes of soil and plant-associated and newly described type strains.</title>
        <authorList>
            <person name="Whitman W."/>
        </authorList>
    </citation>
    <scope>NUCLEOTIDE SEQUENCE [LARGE SCALE GENOMIC DNA]</scope>
    <source>
        <strain evidence="1 2">CECT 5995</strain>
    </source>
</reference>
<sequence length="141" mass="15208">MIDAIIYVPDYPALVTHLDTNYPALLERDETGAVVQPPVVTGFARTPATALDGGQSLAVYARLRPAEVEQWRGMPHVTVLAEAPYAGRGTAQAVYDQVFADPELLAIYDSVYDRAPREVDDGEGGTMTVTPPEWFGIMAGA</sequence>
<organism evidence="1 2">
    <name type="scientific">Halomonas organivorans</name>
    <dbReference type="NCBI Taxonomy" id="257772"/>
    <lineage>
        <taxon>Bacteria</taxon>
        <taxon>Pseudomonadati</taxon>
        <taxon>Pseudomonadota</taxon>
        <taxon>Gammaproteobacteria</taxon>
        <taxon>Oceanospirillales</taxon>
        <taxon>Halomonadaceae</taxon>
        <taxon>Halomonas</taxon>
    </lineage>
</organism>
<dbReference type="RefSeq" id="WP_183389198.1">
    <property type="nucleotide sequence ID" value="NZ_JACHXM010000027.1"/>
</dbReference>